<proteinExistence type="inferred from homology"/>
<dbReference type="STRING" id="374847.Kcr_1311"/>
<dbReference type="NCBIfam" id="NF003088">
    <property type="entry name" value="PRK04015.1"/>
    <property type="match status" value="1"/>
</dbReference>
<dbReference type="GO" id="GO:0005737">
    <property type="term" value="C:cytoplasm"/>
    <property type="evidence" value="ECO:0007669"/>
    <property type="project" value="UniProtKB-SubCell"/>
</dbReference>
<organism evidence="8 9">
    <name type="scientific">Korarchaeum cryptofilum (strain OPF8)</name>
    <dbReference type="NCBI Taxonomy" id="374847"/>
    <lineage>
        <taxon>Archaea</taxon>
        <taxon>Thermoproteota</taxon>
        <taxon>Candidatus Korarchaeia</taxon>
        <taxon>Candidatus Korarchaeales</taxon>
        <taxon>Candidatus Korarchaeaceae</taxon>
        <taxon>Candidatus Korarchaeum</taxon>
    </lineage>
</organism>
<dbReference type="HOGENOM" id="CLU_110989_1_0_2"/>
<dbReference type="EnsemblBacteria" id="ACB08057">
    <property type="protein sequence ID" value="ACB08057"/>
    <property type="gene ID" value="Kcr_1311"/>
</dbReference>
<dbReference type="PhylomeDB" id="B1L6H8"/>
<name>B1L6H8_KORCO</name>
<dbReference type="GO" id="GO:0003723">
    <property type="term" value="F:RNA binding"/>
    <property type="evidence" value="ECO:0000318"/>
    <property type="project" value="GO_Central"/>
</dbReference>
<dbReference type="RefSeq" id="WP_012309954.1">
    <property type="nucleotide sequence ID" value="NC_010482.1"/>
</dbReference>
<dbReference type="GeneID" id="6094588"/>
<evidence type="ECO:0000256" key="6">
    <source>
        <dbReference type="HAMAP-Rule" id="MF_01122"/>
    </source>
</evidence>
<dbReference type="Proteomes" id="UP000001686">
    <property type="component" value="Chromosome"/>
</dbReference>
<sequence>MVAEEGIVFVGKKPAINYVMATTLQINRGVKKIVLKARGRSISRAVDVAEITRLKYFPGKLKITDLRTGTEEIIDENGSRRDISVIEIEMTQV</sequence>
<evidence type="ECO:0000256" key="4">
    <source>
        <dbReference type="ARBA" id="ARBA00023067"/>
    </source>
</evidence>
<dbReference type="InterPro" id="IPR036882">
    <property type="entry name" value="Alba-like_dom_sf"/>
</dbReference>
<keyword evidence="2 6" id="KW-0158">Chromosome</keyword>
<feature type="domain" description="DNA/RNA-binding protein Alba-like" evidence="7">
    <location>
        <begin position="7"/>
        <end position="69"/>
    </location>
</feature>
<evidence type="ECO:0000259" key="7">
    <source>
        <dbReference type="Pfam" id="PF01918"/>
    </source>
</evidence>
<evidence type="ECO:0000256" key="2">
    <source>
        <dbReference type="ARBA" id="ARBA00022454"/>
    </source>
</evidence>
<dbReference type="SUPFAM" id="SSF82704">
    <property type="entry name" value="AlbA-like"/>
    <property type="match status" value="1"/>
</dbReference>
<accession>B1L6H8</accession>
<keyword evidence="6" id="KW-0007">Acetylation</keyword>
<dbReference type="AlphaFoldDB" id="B1L6H8"/>
<comment type="subcellular location">
    <subcellularLocation>
        <location evidence="6">Cytoplasm</location>
    </subcellularLocation>
    <subcellularLocation>
        <location evidence="6">Chromosome</location>
    </subcellularLocation>
</comment>
<dbReference type="eggNOG" id="arCOG01753">
    <property type="taxonomic scope" value="Archaea"/>
</dbReference>
<dbReference type="GO" id="GO:0003690">
    <property type="term" value="F:double-stranded DNA binding"/>
    <property type="evidence" value="ECO:0007669"/>
    <property type="project" value="UniProtKB-UniRule"/>
</dbReference>
<evidence type="ECO:0000256" key="1">
    <source>
        <dbReference type="ARBA" id="ARBA00008018"/>
    </source>
</evidence>
<evidence type="ECO:0000313" key="8">
    <source>
        <dbReference type="EMBL" id="ACB08057.1"/>
    </source>
</evidence>
<comment type="PTM">
    <text evidence="6">Acetylated. Acetylation at Lys-12 decreases DNA-binding affinity.</text>
</comment>
<dbReference type="Gene3D" id="3.30.110.20">
    <property type="entry name" value="Alba-like domain"/>
    <property type="match status" value="1"/>
</dbReference>
<dbReference type="OrthoDB" id="10360at2157"/>
<protein>
    <recommendedName>
        <fullName evidence="6">DNA/RNA-binding protein Alba</fullName>
    </recommendedName>
</protein>
<dbReference type="InParanoid" id="B1L6H8"/>
<keyword evidence="4 6" id="KW-0226">DNA condensation</keyword>
<keyword evidence="9" id="KW-1185">Reference proteome</keyword>
<dbReference type="Pfam" id="PF01918">
    <property type="entry name" value="Alba"/>
    <property type="match status" value="1"/>
</dbReference>
<dbReference type="KEGG" id="kcr:Kcr_1311"/>
<dbReference type="NCBIfam" id="TIGR00285">
    <property type="entry name" value="DNA-binding protein Alba"/>
    <property type="match status" value="1"/>
</dbReference>
<dbReference type="PIRSF" id="PIRSF028732">
    <property type="entry name" value="Alba"/>
    <property type="match status" value="1"/>
</dbReference>
<dbReference type="InterPro" id="IPR013795">
    <property type="entry name" value="DNA/RNA-bd_Alba"/>
</dbReference>
<dbReference type="InterPro" id="IPR002775">
    <property type="entry name" value="DNA/RNA-bd_Alba-like"/>
</dbReference>
<feature type="modified residue" description="N6-acetyllysine" evidence="6">
    <location>
        <position position="12"/>
    </location>
</feature>
<keyword evidence="5 6" id="KW-0238">DNA-binding</keyword>
<comment type="similarity">
    <text evidence="1 6">Belongs to the histone-like Alba family.</text>
</comment>
<dbReference type="GO" id="GO:0030261">
    <property type="term" value="P:chromosome condensation"/>
    <property type="evidence" value="ECO:0007669"/>
    <property type="project" value="UniProtKB-KW"/>
</dbReference>
<gene>
    <name evidence="6" type="primary">albA</name>
    <name evidence="8" type="ordered locus">Kcr_1311</name>
</gene>
<reference evidence="8 9" key="1">
    <citation type="journal article" date="2008" name="Proc. Natl. Acad. Sci. U.S.A.">
        <title>A korarchaeal genome reveals new insights into the evolution of the Archaea.</title>
        <authorList>
            <person name="Elkins J.G."/>
            <person name="Podar M."/>
            <person name="Graham D.E."/>
            <person name="Makarova K.S."/>
            <person name="Wolf Y."/>
            <person name="Randau L."/>
            <person name="Hedlund B.P."/>
            <person name="Brochier-Armanet C."/>
            <person name="Kunin V."/>
            <person name="Anderson I."/>
            <person name="Lapidus A."/>
            <person name="Goltsman E."/>
            <person name="Barry K."/>
            <person name="Koonin E.V."/>
            <person name="Hugenholtz P."/>
            <person name="Kyrpides N."/>
            <person name="Wanner G."/>
            <person name="Richardson P."/>
            <person name="Keller M."/>
            <person name="Stetter K.O."/>
        </authorList>
    </citation>
    <scope>NUCLEOTIDE SEQUENCE [LARGE SCALE GENOMIC DNA]</scope>
    <source>
        <strain evidence="9">OPF8</strain>
    </source>
</reference>
<comment type="function">
    <text evidence="6">Binds double-stranded DNA tightly but without sequence specificity. Involved in DNA compaction.</text>
</comment>
<evidence type="ECO:0000256" key="5">
    <source>
        <dbReference type="ARBA" id="ARBA00023125"/>
    </source>
</evidence>
<evidence type="ECO:0000313" key="9">
    <source>
        <dbReference type="Proteomes" id="UP000001686"/>
    </source>
</evidence>
<dbReference type="EMBL" id="CP000968">
    <property type="protein sequence ID" value="ACB08057.1"/>
    <property type="molecule type" value="Genomic_DNA"/>
</dbReference>
<keyword evidence="3 6" id="KW-0963">Cytoplasm</keyword>
<dbReference type="GO" id="GO:0005694">
    <property type="term" value="C:chromosome"/>
    <property type="evidence" value="ECO:0007669"/>
    <property type="project" value="UniProtKB-SubCell"/>
</dbReference>
<evidence type="ECO:0000256" key="3">
    <source>
        <dbReference type="ARBA" id="ARBA00022490"/>
    </source>
</evidence>
<dbReference type="HAMAP" id="MF_01122">
    <property type="entry name" value="AlbA"/>
    <property type="match status" value="1"/>
</dbReference>